<dbReference type="EMBL" id="JACIJF010000013">
    <property type="protein sequence ID" value="MBB5712154.1"/>
    <property type="molecule type" value="Genomic_DNA"/>
</dbReference>
<dbReference type="Proteomes" id="UP000527143">
    <property type="component" value="Unassembled WGS sequence"/>
</dbReference>
<dbReference type="RefSeq" id="WP_184090199.1">
    <property type="nucleotide sequence ID" value="NZ_JACIJF010000013.1"/>
</dbReference>
<comment type="caution">
    <text evidence="1">The sequence shown here is derived from an EMBL/GenBank/DDBJ whole genome shotgun (WGS) entry which is preliminary data.</text>
</comment>
<organism evidence="1 2">
    <name type="scientific">Sphingomonas xinjiangensis</name>
    <dbReference type="NCBI Taxonomy" id="643568"/>
    <lineage>
        <taxon>Bacteria</taxon>
        <taxon>Pseudomonadati</taxon>
        <taxon>Pseudomonadota</taxon>
        <taxon>Alphaproteobacteria</taxon>
        <taxon>Sphingomonadales</taxon>
        <taxon>Sphingomonadaceae</taxon>
        <taxon>Sphingomonas</taxon>
    </lineage>
</organism>
<proteinExistence type="predicted"/>
<reference evidence="1 2" key="1">
    <citation type="submission" date="2020-08" db="EMBL/GenBank/DDBJ databases">
        <title>Genomic Encyclopedia of Type Strains, Phase IV (KMG-IV): sequencing the most valuable type-strain genomes for metagenomic binning, comparative biology and taxonomic classification.</title>
        <authorList>
            <person name="Goeker M."/>
        </authorList>
    </citation>
    <scope>NUCLEOTIDE SEQUENCE [LARGE SCALE GENOMIC DNA]</scope>
    <source>
        <strain evidence="1 2">DSM 26736</strain>
    </source>
</reference>
<dbReference type="AlphaFoldDB" id="A0A840YH01"/>
<protein>
    <submittedName>
        <fullName evidence="1">Uncharacterized protein</fullName>
    </submittedName>
</protein>
<accession>A0A840YH01</accession>
<evidence type="ECO:0000313" key="1">
    <source>
        <dbReference type="EMBL" id="MBB5712154.1"/>
    </source>
</evidence>
<gene>
    <name evidence="1" type="ORF">FHT02_003411</name>
</gene>
<keyword evidence="2" id="KW-1185">Reference proteome</keyword>
<evidence type="ECO:0000313" key="2">
    <source>
        <dbReference type="Proteomes" id="UP000527143"/>
    </source>
</evidence>
<sequence length="62" mass="6319">MADVTAGAAEADAGASAKETVLSSIPCVREGEFLENPILVANVCLADLVDGQLDVTSKNATR</sequence>
<name>A0A840YH01_9SPHN</name>